<evidence type="ECO:0000256" key="4">
    <source>
        <dbReference type="HAMAP-Rule" id="MF_01185"/>
    </source>
</evidence>
<dbReference type="GO" id="GO:0044780">
    <property type="term" value="P:bacterial-type flagellum assembly"/>
    <property type="evidence" value="ECO:0007669"/>
    <property type="project" value="UniProtKB-UniRule"/>
</dbReference>
<accession>A0A433RTS6</accession>
<dbReference type="HAMAP" id="MF_01185">
    <property type="entry name" value="FliW"/>
    <property type="match status" value="1"/>
</dbReference>
<dbReference type="RefSeq" id="WP_126990888.1">
    <property type="nucleotide sequence ID" value="NZ_JTFC01000031.1"/>
</dbReference>
<dbReference type="GO" id="GO:0005737">
    <property type="term" value="C:cytoplasm"/>
    <property type="evidence" value="ECO:0007669"/>
    <property type="project" value="UniProtKB-SubCell"/>
</dbReference>
<dbReference type="NCBIfam" id="NF009793">
    <property type="entry name" value="PRK13285.1-1"/>
    <property type="match status" value="1"/>
</dbReference>
<gene>
    <name evidence="4" type="primary">fliW</name>
    <name evidence="5" type="ORF">QI30_11660</name>
</gene>
<keyword evidence="4" id="KW-0143">Chaperone</keyword>
<comment type="caution">
    <text evidence="5">The sequence shown here is derived from an EMBL/GenBank/DDBJ whole genome shotgun (WGS) entry which is preliminary data.</text>
</comment>
<organism evidence="5 6">
    <name type="scientific">Candidatus Kurthia intestinigallinarum</name>
    <dbReference type="NCBI Taxonomy" id="1562256"/>
    <lineage>
        <taxon>Bacteria</taxon>
        <taxon>Bacillati</taxon>
        <taxon>Bacillota</taxon>
        <taxon>Bacilli</taxon>
        <taxon>Bacillales</taxon>
        <taxon>Caryophanaceae</taxon>
        <taxon>Kurthia</taxon>
    </lineage>
</organism>
<reference evidence="5 6" key="1">
    <citation type="submission" date="2014-11" db="EMBL/GenBank/DDBJ databases">
        <title>Genome sequence and analysis of novel Kurthia sp.</title>
        <authorList>
            <person name="Lawson J.N."/>
            <person name="Gonzalez J.E."/>
            <person name="Rinauldi L."/>
            <person name="Xuan Z."/>
            <person name="Firman A."/>
            <person name="Shaddox L."/>
            <person name="Trudeau A."/>
            <person name="Shah S."/>
            <person name="Reiman D."/>
        </authorList>
    </citation>
    <scope>NUCLEOTIDE SEQUENCE [LARGE SCALE GENOMIC DNA]</scope>
    <source>
        <strain evidence="5 6">3B1D</strain>
    </source>
</reference>
<dbReference type="PANTHER" id="PTHR39190:SF1">
    <property type="entry name" value="FLAGELLAR ASSEMBLY FACTOR FLIW"/>
    <property type="match status" value="1"/>
</dbReference>
<keyword evidence="5" id="KW-0966">Cell projection</keyword>
<evidence type="ECO:0000256" key="3">
    <source>
        <dbReference type="ARBA" id="ARBA00022845"/>
    </source>
</evidence>
<keyword evidence="5" id="KW-0282">Flagellum</keyword>
<evidence type="ECO:0000313" key="6">
    <source>
        <dbReference type="Proteomes" id="UP000288623"/>
    </source>
</evidence>
<dbReference type="Gene3D" id="2.30.290.10">
    <property type="entry name" value="BH3618-like"/>
    <property type="match status" value="1"/>
</dbReference>
<keyword evidence="1 4" id="KW-0963">Cytoplasm</keyword>
<evidence type="ECO:0000313" key="5">
    <source>
        <dbReference type="EMBL" id="RUS55573.1"/>
    </source>
</evidence>
<keyword evidence="5" id="KW-0969">Cilium</keyword>
<evidence type="ECO:0000256" key="2">
    <source>
        <dbReference type="ARBA" id="ARBA00022795"/>
    </source>
</evidence>
<comment type="similarity">
    <text evidence="4">Belongs to the FliW family.</text>
</comment>
<dbReference type="Proteomes" id="UP000288623">
    <property type="component" value="Unassembled WGS sequence"/>
</dbReference>
<keyword evidence="3 4" id="KW-0810">Translation regulation</keyword>
<sequence>MNIQTKFLGAVDVKEEAIITFPEGIPGFHDETQFALIPLNETSPFLVLQSVKTEKVGFMVATPYAFKADYSFDLPQDDVVQLEIEQPEDVFVYAILTLKDTLVESTINLLAPVVINEKTKLAKQLVLPTEDEKLLRYPIKKAAEGSVK</sequence>
<keyword evidence="6" id="KW-1185">Reference proteome</keyword>
<dbReference type="Pfam" id="PF02623">
    <property type="entry name" value="FliW"/>
    <property type="match status" value="1"/>
</dbReference>
<dbReference type="InterPro" id="IPR024046">
    <property type="entry name" value="Flagellar_assmbl_FliW_dom_sf"/>
</dbReference>
<proteinExistence type="inferred from homology"/>
<dbReference type="InterPro" id="IPR003775">
    <property type="entry name" value="Flagellar_assembly_factor_FliW"/>
</dbReference>
<evidence type="ECO:0000256" key="1">
    <source>
        <dbReference type="ARBA" id="ARBA00022490"/>
    </source>
</evidence>
<protein>
    <recommendedName>
        <fullName evidence="4">Flagellar assembly factor FliW</fullName>
    </recommendedName>
</protein>
<dbReference type="AlphaFoldDB" id="A0A433RTS6"/>
<dbReference type="PANTHER" id="PTHR39190">
    <property type="entry name" value="FLAGELLAR ASSEMBLY FACTOR FLIW"/>
    <property type="match status" value="1"/>
</dbReference>
<comment type="subcellular location">
    <subcellularLocation>
        <location evidence="4">Cytoplasm</location>
    </subcellularLocation>
</comment>
<dbReference type="GO" id="GO:0006417">
    <property type="term" value="P:regulation of translation"/>
    <property type="evidence" value="ECO:0007669"/>
    <property type="project" value="UniProtKB-KW"/>
</dbReference>
<keyword evidence="2 4" id="KW-1005">Bacterial flagellum biogenesis</keyword>
<dbReference type="OrthoDB" id="9801235at2"/>
<dbReference type="EMBL" id="JTFC01000031">
    <property type="protein sequence ID" value="RUS55573.1"/>
    <property type="molecule type" value="Genomic_DNA"/>
</dbReference>
<comment type="subunit">
    <text evidence="4">Interacts with translational regulator CsrA and flagellin(s).</text>
</comment>
<comment type="function">
    <text evidence="4">Acts as an anti-CsrA protein, binds CsrA and prevents it from repressing translation of its target genes, one of which is flagellin. Binds to flagellin and participates in the assembly of the flagellum.</text>
</comment>
<name>A0A433RTS6_9BACL</name>
<dbReference type="SUPFAM" id="SSF141457">
    <property type="entry name" value="BH3618-like"/>
    <property type="match status" value="1"/>
</dbReference>